<organism evidence="1 2">
    <name type="scientific">Planoprotostelium fungivorum</name>
    <dbReference type="NCBI Taxonomy" id="1890364"/>
    <lineage>
        <taxon>Eukaryota</taxon>
        <taxon>Amoebozoa</taxon>
        <taxon>Evosea</taxon>
        <taxon>Variosea</taxon>
        <taxon>Cavosteliida</taxon>
        <taxon>Cavosteliaceae</taxon>
        <taxon>Planoprotostelium</taxon>
    </lineage>
</organism>
<gene>
    <name evidence="1" type="ORF">PROFUN_16186</name>
</gene>
<dbReference type="InParanoid" id="A0A2P6MS80"/>
<evidence type="ECO:0000313" key="1">
    <source>
        <dbReference type="EMBL" id="PRP74554.1"/>
    </source>
</evidence>
<sequence>MARQDRDRDKQFFVETDPKNARQDRDTNFYVSAGPYIQCMFIEKEHLGFLWFEIILYKQRLIELFGSYVFFGTLGGDFYKKLNSRSDLALILGVLKQYRSAEESDDPYTMHLWSQMDSIVVESLFSSIKKTYHLTESVPATPSAISTSQAESPAQRMPRRATATTNTAILTFNSSASLTPPTVSTWVMPPPVPPPFVTVVPCVATMLRGTEANWVLVVLSIVYVV</sequence>
<reference evidence="1 2" key="1">
    <citation type="journal article" date="2018" name="Genome Biol. Evol.">
        <title>Multiple Roots of Fruiting Body Formation in Amoebozoa.</title>
        <authorList>
            <person name="Hillmann F."/>
            <person name="Forbes G."/>
            <person name="Novohradska S."/>
            <person name="Ferling I."/>
            <person name="Riege K."/>
            <person name="Groth M."/>
            <person name="Westermann M."/>
            <person name="Marz M."/>
            <person name="Spaller T."/>
            <person name="Winckler T."/>
            <person name="Schaap P."/>
            <person name="Glockner G."/>
        </authorList>
    </citation>
    <scope>NUCLEOTIDE SEQUENCE [LARGE SCALE GENOMIC DNA]</scope>
    <source>
        <strain evidence="1 2">Jena</strain>
    </source>
</reference>
<keyword evidence="2" id="KW-1185">Reference proteome</keyword>
<comment type="caution">
    <text evidence="1">The sequence shown here is derived from an EMBL/GenBank/DDBJ whole genome shotgun (WGS) entry which is preliminary data.</text>
</comment>
<protein>
    <submittedName>
        <fullName evidence="1">Uncharacterized protein</fullName>
    </submittedName>
</protein>
<dbReference type="EMBL" id="MDYQ01000456">
    <property type="protein sequence ID" value="PRP74554.1"/>
    <property type="molecule type" value="Genomic_DNA"/>
</dbReference>
<accession>A0A2P6MS80</accession>
<name>A0A2P6MS80_9EUKA</name>
<proteinExistence type="predicted"/>
<dbReference type="AlphaFoldDB" id="A0A2P6MS80"/>
<dbReference type="Proteomes" id="UP000241769">
    <property type="component" value="Unassembled WGS sequence"/>
</dbReference>
<evidence type="ECO:0000313" key="2">
    <source>
        <dbReference type="Proteomes" id="UP000241769"/>
    </source>
</evidence>